<dbReference type="SUPFAM" id="SSF82784">
    <property type="entry name" value="OsmC-like"/>
    <property type="match status" value="1"/>
</dbReference>
<dbReference type="RefSeq" id="WP_122919254.1">
    <property type="nucleotide sequence ID" value="NZ_RHHQ01000013.1"/>
</dbReference>
<accession>A0A3M8DCP7</accession>
<name>A0A3M8DCP7_9BACL</name>
<dbReference type="EMBL" id="RHHQ01000013">
    <property type="protein sequence ID" value="RNB85842.1"/>
    <property type="molecule type" value="Genomic_DNA"/>
</dbReference>
<gene>
    <name evidence="1" type="ORF">EDM56_17740</name>
</gene>
<organism evidence="1 2">
    <name type="scientific">Brevibacillus fluminis</name>
    <dbReference type="NCBI Taxonomy" id="511487"/>
    <lineage>
        <taxon>Bacteria</taxon>
        <taxon>Bacillati</taxon>
        <taxon>Bacillota</taxon>
        <taxon>Bacilli</taxon>
        <taxon>Bacillales</taxon>
        <taxon>Paenibacillaceae</taxon>
        <taxon>Brevibacillus</taxon>
    </lineage>
</organism>
<protein>
    <recommendedName>
        <fullName evidence="3">OsmC family peroxiredoxin</fullName>
    </recommendedName>
</protein>
<dbReference type="InterPro" id="IPR052707">
    <property type="entry name" value="OsmC_Ohr_Peroxiredoxin"/>
</dbReference>
<evidence type="ECO:0000313" key="2">
    <source>
        <dbReference type="Proteomes" id="UP000271031"/>
    </source>
</evidence>
<dbReference type="PANTHER" id="PTHR42830:SF2">
    <property type="entry name" value="OSMC_OHR FAMILY PROTEIN"/>
    <property type="match status" value="1"/>
</dbReference>
<evidence type="ECO:0000313" key="1">
    <source>
        <dbReference type="EMBL" id="RNB85842.1"/>
    </source>
</evidence>
<dbReference type="Proteomes" id="UP000271031">
    <property type="component" value="Unassembled WGS sequence"/>
</dbReference>
<dbReference type="OrthoDB" id="2242871at2"/>
<evidence type="ECO:0008006" key="3">
    <source>
        <dbReference type="Google" id="ProtNLM"/>
    </source>
</evidence>
<dbReference type="InterPro" id="IPR015946">
    <property type="entry name" value="KH_dom-like_a/b"/>
</dbReference>
<dbReference type="InterPro" id="IPR003718">
    <property type="entry name" value="OsmC/Ohr_fam"/>
</dbReference>
<dbReference type="Gene3D" id="3.30.300.20">
    <property type="match status" value="1"/>
</dbReference>
<reference evidence="1 2" key="1">
    <citation type="submission" date="2018-10" db="EMBL/GenBank/DDBJ databases">
        <title>Phylogenomics of Brevibacillus.</title>
        <authorList>
            <person name="Dunlap C."/>
        </authorList>
    </citation>
    <scope>NUCLEOTIDE SEQUENCE [LARGE SCALE GENOMIC DNA]</scope>
    <source>
        <strain evidence="1 2">JCM 15716</strain>
    </source>
</reference>
<keyword evidence="2" id="KW-1185">Reference proteome</keyword>
<dbReference type="InterPro" id="IPR036102">
    <property type="entry name" value="OsmC/Ohrsf"/>
</dbReference>
<dbReference type="AlphaFoldDB" id="A0A3M8DCP7"/>
<dbReference type="PANTHER" id="PTHR42830">
    <property type="entry name" value="OSMOTICALLY INDUCIBLE FAMILY PROTEIN"/>
    <property type="match status" value="1"/>
</dbReference>
<dbReference type="Pfam" id="PF02566">
    <property type="entry name" value="OsmC"/>
    <property type="match status" value="1"/>
</dbReference>
<comment type="caution">
    <text evidence="1">The sequence shown here is derived from an EMBL/GenBank/DDBJ whole genome shotgun (WGS) entry which is preliminary data.</text>
</comment>
<sequence length="147" mass="15759">MEEHRFQLKATWEGGLSGTGTLSGKGLKTAISVPSEMNGPGVGTNPEELLIGAAMNCYLITLAAILQRRTLTVKSLTLQSEGLVVVEGGKQSFQQIIHRPHLLLADADEEQVKQAEQATHRAEQACMITKALRGNVAVTVEPSIEVV</sequence>
<proteinExistence type="predicted"/>